<sequence length="172" mass="19579">MYDTKDIRTCSEDEKLTQLAELKGQLIDFFEEFLDSKGVIIPNPERDEDEDLDPEESANIYGSDYDELSDRLMETIENWGLLKPEITVDTPAGQLVAYAGKDLDNPSVGICYRPQSGGEIDLAMAETQGEDLRKNTNVGKKDVVLYKWEDPFLEDYTSKSVFHEKDIERALE</sequence>
<proteinExistence type="predicted"/>
<dbReference type="HOGENOM" id="CLU_1554146_0_0_9"/>
<dbReference type="AlphaFoldDB" id="E6UK94"/>
<protein>
    <submittedName>
        <fullName evidence="1">Uncharacterized protein</fullName>
    </submittedName>
</protein>
<geneLocation type="plasmid" evidence="1 2">
    <name>pRUMAL01</name>
</geneLocation>
<dbReference type="RefSeq" id="WP_013483638.1">
    <property type="nucleotide sequence ID" value="NC_014824.1"/>
</dbReference>
<keyword evidence="1" id="KW-0614">Plasmid</keyword>
<dbReference type="KEGG" id="ral:Rumal_3651"/>
<name>E6UK94_RUMA7</name>
<dbReference type="EMBL" id="CP002404">
    <property type="protein sequence ID" value="ADU24090.1"/>
    <property type="molecule type" value="Genomic_DNA"/>
</dbReference>
<gene>
    <name evidence="1" type="ordered locus">Rumal_3651</name>
</gene>
<dbReference type="Proteomes" id="UP000006919">
    <property type="component" value="Plasmid pRUMAL01"/>
</dbReference>
<evidence type="ECO:0000313" key="2">
    <source>
        <dbReference type="Proteomes" id="UP000006919"/>
    </source>
</evidence>
<reference evidence="2" key="1">
    <citation type="journal article" date="2011" name="J. Bacteriol.">
        <title>Complete genome of the cellulolytic ruminal bacterium Ruminococcus albus 7.</title>
        <authorList>
            <person name="Suen G."/>
            <person name="Stevenson D.M."/>
            <person name="Bruce D.C."/>
            <person name="Chertkov O."/>
            <person name="Copeland A."/>
            <person name="Cheng J.F."/>
            <person name="Detter C."/>
            <person name="Detter J.C."/>
            <person name="Goodwin L.A."/>
            <person name="Han C.S."/>
            <person name="Hauser L.J."/>
            <person name="Ivanova N.N."/>
            <person name="Kyrpides N.C."/>
            <person name="Land M.L."/>
            <person name="Lapidus A."/>
            <person name="Lucas S."/>
            <person name="Ovchinnikova G."/>
            <person name="Pitluck S."/>
            <person name="Tapia R."/>
            <person name="Woyke T."/>
            <person name="Boyum J."/>
            <person name="Mead D."/>
            <person name="Weimer P.J."/>
        </authorList>
    </citation>
    <scope>NUCLEOTIDE SEQUENCE [LARGE SCALE GENOMIC DNA]</scope>
    <source>
        <strain evidence="2">ATCC 27210 / DSM 20455 / JCM 14654 / NCDO 2250 / 7</strain>
        <plasmid evidence="2">pRUMAL01</plasmid>
    </source>
</reference>
<evidence type="ECO:0000313" key="1">
    <source>
        <dbReference type="EMBL" id="ADU24090.1"/>
    </source>
</evidence>
<organism evidence="1 2">
    <name type="scientific">Ruminococcus albus (strain ATCC 27210 / DSM 20455 / JCM 14654 / NCDO 2250 / 7)</name>
    <dbReference type="NCBI Taxonomy" id="697329"/>
    <lineage>
        <taxon>Bacteria</taxon>
        <taxon>Bacillati</taxon>
        <taxon>Bacillota</taxon>
        <taxon>Clostridia</taxon>
        <taxon>Eubacteriales</taxon>
        <taxon>Oscillospiraceae</taxon>
        <taxon>Ruminococcus</taxon>
    </lineage>
</organism>
<accession>E6UK94</accession>